<dbReference type="Gene3D" id="3.90.190.20">
    <property type="entry name" value="Mur ligase, C-terminal domain"/>
    <property type="match status" value="1"/>
</dbReference>
<feature type="domain" description="Mur ligase central" evidence="11">
    <location>
        <begin position="102"/>
        <end position="289"/>
    </location>
</feature>
<keyword evidence="4" id="KW-0547">Nucleotide-binding</keyword>
<dbReference type="SUPFAM" id="SSF53623">
    <property type="entry name" value="MurD-like peptide ligases, catalytic domain"/>
    <property type="match status" value="1"/>
</dbReference>
<dbReference type="InterPro" id="IPR005761">
    <property type="entry name" value="UDP-N-AcMur-Glu-dNH2Pim_ligase"/>
</dbReference>
<keyword evidence="8" id="KW-0961">Cell wall biogenesis/degradation</keyword>
<dbReference type="Gene3D" id="3.40.1190.10">
    <property type="entry name" value="Mur-like, catalytic domain"/>
    <property type="match status" value="1"/>
</dbReference>
<evidence type="ECO:0000256" key="1">
    <source>
        <dbReference type="ARBA" id="ARBA00005898"/>
    </source>
</evidence>
<dbReference type="Gene3D" id="3.40.1390.10">
    <property type="entry name" value="MurE/MurF, N-terminal domain"/>
    <property type="match status" value="1"/>
</dbReference>
<evidence type="ECO:0000259" key="10">
    <source>
        <dbReference type="Pfam" id="PF02875"/>
    </source>
</evidence>
<dbReference type="NCBIfam" id="NF001126">
    <property type="entry name" value="PRK00139.1-4"/>
    <property type="match status" value="1"/>
</dbReference>
<dbReference type="InterPro" id="IPR000713">
    <property type="entry name" value="Mur_ligase_N"/>
</dbReference>
<dbReference type="GO" id="GO:0008360">
    <property type="term" value="P:regulation of cell shape"/>
    <property type="evidence" value="ECO:0007669"/>
    <property type="project" value="UniProtKB-KW"/>
</dbReference>
<feature type="domain" description="Mur ligase N-terminal catalytic" evidence="9">
    <location>
        <begin position="21"/>
        <end position="90"/>
    </location>
</feature>
<evidence type="ECO:0000256" key="5">
    <source>
        <dbReference type="ARBA" id="ARBA00022840"/>
    </source>
</evidence>
<dbReference type="NCBIfam" id="TIGR01085">
    <property type="entry name" value="murE"/>
    <property type="match status" value="1"/>
</dbReference>
<feature type="domain" description="Mur ligase C-terminal" evidence="10">
    <location>
        <begin position="313"/>
        <end position="437"/>
    </location>
</feature>
<keyword evidence="2" id="KW-0963">Cytoplasm</keyword>
<keyword evidence="6" id="KW-0133">Cell shape</keyword>
<dbReference type="EMBL" id="FPHS01000005">
    <property type="protein sequence ID" value="SFV78691.1"/>
    <property type="molecule type" value="Genomic_DNA"/>
</dbReference>
<dbReference type="GO" id="GO:0071555">
    <property type="term" value="P:cell wall organization"/>
    <property type="evidence" value="ECO:0007669"/>
    <property type="project" value="UniProtKB-KW"/>
</dbReference>
<dbReference type="InterPro" id="IPR036615">
    <property type="entry name" value="Mur_ligase_C_dom_sf"/>
</dbReference>
<keyword evidence="3 12" id="KW-0436">Ligase</keyword>
<evidence type="ECO:0000259" key="11">
    <source>
        <dbReference type="Pfam" id="PF08245"/>
    </source>
</evidence>
<keyword evidence="5" id="KW-0067">ATP-binding</keyword>
<dbReference type="Pfam" id="PF08245">
    <property type="entry name" value="Mur_ligase_M"/>
    <property type="match status" value="1"/>
</dbReference>
<dbReference type="InterPro" id="IPR036565">
    <property type="entry name" value="Mur-like_cat_sf"/>
</dbReference>
<evidence type="ECO:0000256" key="7">
    <source>
        <dbReference type="ARBA" id="ARBA00022984"/>
    </source>
</evidence>
<protein>
    <submittedName>
        <fullName evidence="12">UDP-N-acetylmuramoylalanyl-D-glutamate--2,6-diaminopimelate ligase</fullName>
        <ecNumber evidence="12">6.3.2.13</ecNumber>
    </submittedName>
</protein>
<dbReference type="InterPro" id="IPR018109">
    <property type="entry name" value="Folylpolyglutamate_synth_CS"/>
</dbReference>
<evidence type="ECO:0000256" key="6">
    <source>
        <dbReference type="ARBA" id="ARBA00022960"/>
    </source>
</evidence>
<evidence type="ECO:0000313" key="12">
    <source>
        <dbReference type="EMBL" id="SFV78691.1"/>
    </source>
</evidence>
<evidence type="ECO:0000256" key="3">
    <source>
        <dbReference type="ARBA" id="ARBA00022598"/>
    </source>
</evidence>
<dbReference type="GO" id="GO:0008765">
    <property type="term" value="F:UDP-N-acetylmuramoylalanyl-D-glutamate-2,6-diaminopimelate ligase activity"/>
    <property type="evidence" value="ECO:0007669"/>
    <property type="project" value="UniProtKB-EC"/>
</dbReference>
<dbReference type="InterPro" id="IPR013221">
    <property type="entry name" value="Mur_ligase_cen"/>
</dbReference>
<keyword evidence="7" id="KW-0573">Peptidoglycan synthesis</keyword>
<dbReference type="PANTHER" id="PTHR23135:SF4">
    <property type="entry name" value="UDP-N-ACETYLMURAMOYL-L-ALANYL-D-GLUTAMATE--2,6-DIAMINOPIMELATE LIGASE MURE HOMOLOG, CHLOROPLASTIC"/>
    <property type="match status" value="1"/>
</dbReference>
<dbReference type="PANTHER" id="PTHR23135">
    <property type="entry name" value="MUR LIGASE FAMILY MEMBER"/>
    <property type="match status" value="1"/>
</dbReference>
<dbReference type="GO" id="GO:0009252">
    <property type="term" value="P:peptidoglycan biosynthetic process"/>
    <property type="evidence" value="ECO:0007669"/>
    <property type="project" value="UniProtKB-KW"/>
</dbReference>
<sequence>MNLNELLTDIVDTQIDVETQGLCLNATNIQTGDVFIALQGQHTHGIKYIDQAIENGCVAVLVDSQDLDCSVPSVRVDNLKQHLPVLASTYYFQATQVEVIGVTGTNGKTSVSYFISQLLNQLGVKNGLIGTLGITHSTVVSNNTTPDILTLYKTLHQYHLDDIHTAVLEVSSHGLDQNRVAGINFKQAVFTNLTQDHLDYHHSLDEYRDTKLKLFAFDSLKSVVINHDNDQHTDFLAVSKHAIQTTYGLDEFEKINATTEGFLCQLDGFVFESPLLGRFNLSNVLAALNSVEQLGFERSSIIPLLHHLFPPTGRMHRIKNTLAWVDYAHTPDAIENAINTLQSHYPDHQIRIVFGCGGNRDQDKRAKMGKIASDLASTIVLTNDNPRGEDPQAIIDDILSGIDDSFELDITLDRQLAIETAMTTLNENECLLIAGKGHESIQEFKDKTLILSDIEIAQNAVI</sequence>
<dbReference type="EC" id="6.3.2.13" evidence="12"/>
<dbReference type="HAMAP" id="MF_00208">
    <property type="entry name" value="MurE"/>
    <property type="match status" value="1"/>
</dbReference>
<evidence type="ECO:0000256" key="2">
    <source>
        <dbReference type="ARBA" id="ARBA00022490"/>
    </source>
</evidence>
<dbReference type="GO" id="GO:0004326">
    <property type="term" value="F:tetrahydrofolylpolyglutamate synthase activity"/>
    <property type="evidence" value="ECO:0007669"/>
    <property type="project" value="InterPro"/>
</dbReference>
<dbReference type="GO" id="GO:0005737">
    <property type="term" value="C:cytoplasm"/>
    <property type="evidence" value="ECO:0007669"/>
    <property type="project" value="InterPro"/>
</dbReference>
<dbReference type="GO" id="GO:0005524">
    <property type="term" value="F:ATP binding"/>
    <property type="evidence" value="ECO:0007669"/>
    <property type="project" value="UniProtKB-KW"/>
</dbReference>
<reference evidence="12" key="1">
    <citation type="submission" date="2016-10" db="EMBL/GenBank/DDBJ databases">
        <authorList>
            <person name="de Groot N.N."/>
        </authorList>
    </citation>
    <scope>NUCLEOTIDE SEQUENCE</scope>
</reference>
<evidence type="ECO:0000256" key="4">
    <source>
        <dbReference type="ARBA" id="ARBA00022741"/>
    </source>
</evidence>
<dbReference type="Pfam" id="PF02875">
    <property type="entry name" value="Mur_ligase_C"/>
    <property type="match status" value="1"/>
</dbReference>
<dbReference type="SUPFAM" id="SSF53244">
    <property type="entry name" value="MurD-like peptide ligases, peptide-binding domain"/>
    <property type="match status" value="1"/>
</dbReference>
<evidence type="ECO:0000259" key="9">
    <source>
        <dbReference type="Pfam" id="PF01225"/>
    </source>
</evidence>
<dbReference type="InterPro" id="IPR035911">
    <property type="entry name" value="MurE/MurF_N"/>
</dbReference>
<dbReference type="Pfam" id="PF01225">
    <property type="entry name" value="Mur_ligase"/>
    <property type="match status" value="1"/>
</dbReference>
<dbReference type="AlphaFoldDB" id="A0A1W1DCC9"/>
<dbReference type="InterPro" id="IPR004101">
    <property type="entry name" value="Mur_ligase_C"/>
</dbReference>
<comment type="similarity">
    <text evidence="1">Belongs to the MurCDEF family. MurE subfamily.</text>
</comment>
<dbReference type="PROSITE" id="PS01011">
    <property type="entry name" value="FOLYLPOLYGLU_SYNT_1"/>
    <property type="match status" value="1"/>
</dbReference>
<gene>
    <name evidence="12" type="ORF">MNB_SUP05-11-112</name>
</gene>
<evidence type="ECO:0000256" key="8">
    <source>
        <dbReference type="ARBA" id="ARBA00023316"/>
    </source>
</evidence>
<proteinExistence type="inferred from homology"/>
<accession>A0A1W1DCC9</accession>
<dbReference type="GO" id="GO:0051301">
    <property type="term" value="P:cell division"/>
    <property type="evidence" value="ECO:0007669"/>
    <property type="project" value="InterPro"/>
</dbReference>
<organism evidence="12">
    <name type="scientific">hydrothermal vent metagenome</name>
    <dbReference type="NCBI Taxonomy" id="652676"/>
    <lineage>
        <taxon>unclassified sequences</taxon>
        <taxon>metagenomes</taxon>
        <taxon>ecological metagenomes</taxon>
    </lineage>
</organism>
<dbReference type="SUPFAM" id="SSF63418">
    <property type="entry name" value="MurE/MurF N-terminal domain"/>
    <property type="match status" value="1"/>
</dbReference>
<name>A0A1W1DCC9_9ZZZZ</name>